<dbReference type="PRINTS" id="PR00395">
    <property type="entry name" value="RIBOSOMALS2"/>
</dbReference>
<dbReference type="Pfam" id="PF00318">
    <property type="entry name" value="Ribosomal_S2"/>
    <property type="match status" value="1"/>
</dbReference>
<dbReference type="GO" id="GO:0005763">
    <property type="term" value="C:mitochondrial small ribosomal subunit"/>
    <property type="evidence" value="ECO:0007669"/>
    <property type="project" value="TreeGrafter"/>
</dbReference>
<dbReference type="Gene3D" id="3.40.50.10490">
    <property type="entry name" value="Glucose-6-phosphate isomerase like protein, domain 1"/>
    <property type="match status" value="1"/>
</dbReference>
<dbReference type="SUPFAM" id="SSF52313">
    <property type="entry name" value="Ribosomal protein S2"/>
    <property type="match status" value="1"/>
</dbReference>
<dbReference type="InterPro" id="IPR018130">
    <property type="entry name" value="Ribosomal_uS2_CS"/>
</dbReference>
<accession>A0A6B9P5A6</accession>
<keyword evidence="3 4" id="KW-0687">Ribonucleoprotein</keyword>
<dbReference type="InterPro" id="IPR005706">
    <property type="entry name" value="Ribosomal_uS2_bac/mit/plastid"/>
</dbReference>
<evidence type="ECO:0000313" key="5">
    <source>
        <dbReference type="EMBL" id="QHD45133.1"/>
    </source>
</evidence>
<comment type="similarity">
    <text evidence="1 4">Belongs to the universal ribosomal protein uS2 family.</text>
</comment>
<gene>
    <name evidence="4 5" type="primary">rps2</name>
</gene>
<reference evidence="5" key="1">
    <citation type="submission" date="2019-12" db="EMBL/GenBank/DDBJ databases">
        <authorList>
            <person name="Han H."/>
        </authorList>
    </citation>
    <scope>NUCLEOTIDE SEQUENCE</scope>
</reference>
<dbReference type="AlphaFoldDB" id="A0A6B9P5A6"/>
<comment type="subcellular location">
    <subcellularLocation>
        <location evidence="4">Plastid</location>
        <location evidence="4">Chloroplast</location>
    </subcellularLocation>
</comment>
<keyword evidence="5" id="KW-0150">Chloroplast</keyword>
<keyword evidence="5" id="KW-0934">Plastid</keyword>
<sequence>MQTILNKNTLNKMIQAGLHFGHTKDQWNPKMFPYIYKEKNGVHIIDIIQTWFYIRKVSQFLETSTAQGQKVLFVGTKKQAAPLIELAALRCNSFFINKRWLGGLLTNWRTLKKSITKLNTLQNKSISNGISKKNQISKKTQILNQKKQDKLIKYFRGVQNMQNIPEIVIIIGQQKELNAVYECEKLGLRTITLLDTNCNPLLADLFIPANDDSITSLKYILDKLTISILKGNQILKLKQKKVKNEK</sequence>
<evidence type="ECO:0000256" key="2">
    <source>
        <dbReference type="ARBA" id="ARBA00022980"/>
    </source>
</evidence>
<dbReference type="PANTHER" id="PTHR12534:SF0">
    <property type="entry name" value="SMALL RIBOSOMAL SUBUNIT PROTEIN US2M"/>
    <property type="match status" value="1"/>
</dbReference>
<dbReference type="HAMAP" id="MF_00291_B">
    <property type="entry name" value="Ribosomal_uS2_B"/>
    <property type="match status" value="1"/>
</dbReference>
<dbReference type="GO" id="GO:0003735">
    <property type="term" value="F:structural constituent of ribosome"/>
    <property type="evidence" value="ECO:0007669"/>
    <property type="project" value="InterPro"/>
</dbReference>
<evidence type="ECO:0000256" key="4">
    <source>
        <dbReference type="HAMAP-Rule" id="MF_00291"/>
    </source>
</evidence>
<dbReference type="InterPro" id="IPR001865">
    <property type="entry name" value="Ribosomal_uS2"/>
</dbReference>
<organism evidence="5">
    <name type="scientific">Codium fragile</name>
    <name type="common">Dead man's fingers</name>
    <name type="synonym">Green alga</name>
    <dbReference type="NCBI Taxonomy" id="3133"/>
    <lineage>
        <taxon>Eukaryota</taxon>
        <taxon>Viridiplantae</taxon>
        <taxon>Chlorophyta</taxon>
        <taxon>core chlorophytes</taxon>
        <taxon>Ulvophyceae</taxon>
        <taxon>TCBD clade</taxon>
        <taxon>Bryopsidales</taxon>
        <taxon>Bryopsidineae</taxon>
        <taxon>Codiaceae</taxon>
        <taxon>Codium</taxon>
    </lineage>
</organism>
<geneLocation type="chloroplast" evidence="5"/>
<dbReference type="PROSITE" id="PS00962">
    <property type="entry name" value="RIBOSOMAL_S2_1"/>
    <property type="match status" value="1"/>
</dbReference>
<proteinExistence type="inferred from homology"/>
<evidence type="ECO:0000256" key="3">
    <source>
        <dbReference type="ARBA" id="ARBA00023274"/>
    </source>
</evidence>
<dbReference type="EMBL" id="MN853876">
    <property type="protein sequence ID" value="QHD45133.1"/>
    <property type="molecule type" value="Genomic_DNA"/>
</dbReference>
<keyword evidence="2 4" id="KW-0689">Ribosomal protein</keyword>
<name>A0A6B9P5A6_CODFR</name>
<dbReference type="Gene3D" id="1.10.287.610">
    <property type="entry name" value="Helix hairpin bin"/>
    <property type="match status" value="1"/>
</dbReference>
<dbReference type="NCBIfam" id="TIGR01011">
    <property type="entry name" value="rpsB_bact"/>
    <property type="match status" value="1"/>
</dbReference>
<dbReference type="InterPro" id="IPR023591">
    <property type="entry name" value="Ribosomal_uS2_flav_dom_sf"/>
</dbReference>
<dbReference type="PANTHER" id="PTHR12534">
    <property type="entry name" value="30S RIBOSOMAL PROTEIN S2 PROKARYOTIC AND ORGANELLAR"/>
    <property type="match status" value="1"/>
</dbReference>
<protein>
    <recommendedName>
        <fullName evidence="4">Small ribosomal subunit protein uS2c</fullName>
    </recommendedName>
</protein>
<dbReference type="GO" id="GO:0006412">
    <property type="term" value="P:translation"/>
    <property type="evidence" value="ECO:0007669"/>
    <property type="project" value="UniProtKB-UniRule"/>
</dbReference>
<dbReference type="GO" id="GO:0009507">
    <property type="term" value="C:chloroplast"/>
    <property type="evidence" value="ECO:0007669"/>
    <property type="project" value="UniProtKB-SubCell"/>
</dbReference>
<dbReference type="CDD" id="cd01425">
    <property type="entry name" value="RPS2"/>
    <property type="match status" value="1"/>
</dbReference>
<evidence type="ECO:0000256" key="1">
    <source>
        <dbReference type="ARBA" id="ARBA00006242"/>
    </source>
</evidence>